<keyword evidence="9" id="KW-1185">Reference proteome</keyword>
<evidence type="ECO:0000256" key="5">
    <source>
        <dbReference type="ARBA" id="ARBA00022989"/>
    </source>
</evidence>
<dbReference type="InterPro" id="IPR036458">
    <property type="entry name" value="Na:dicarbo_symporter_sf"/>
</dbReference>
<sequence length="135" mass="13935">MGIPRSVCGFTLPLGSQINLDGEAYYQVLSIFFVANAMGIHFALAQQVLLAIVVTIGTTGTAGIAGSSPVMLLAAMNMLGINPEPAAAAAAAFALVLGIDVILDMGRTGINVTGDLVGTTIVSKSEGLIDWERWK</sequence>
<keyword evidence="2" id="KW-0813">Transport</keyword>
<dbReference type="AlphaFoldDB" id="A0A1H3G2C8"/>
<feature type="transmembrane region" description="Helical" evidence="7">
    <location>
        <begin position="49"/>
        <end position="74"/>
    </location>
</feature>
<organism evidence="8 9">
    <name type="scientific">Acetomicrobium thermoterrenum DSM 13490</name>
    <dbReference type="NCBI Taxonomy" id="1120987"/>
    <lineage>
        <taxon>Bacteria</taxon>
        <taxon>Thermotogati</taxon>
        <taxon>Synergistota</taxon>
        <taxon>Synergistia</taxon>
        <taxon>Synergistales</taxon>
        <taxon>Acetomicrobiaceae</taxon>
        <taxon>Acetomicrobium</taxon>
    </lineage>
</organism>
<dbReference type="Proteomes" id="UP000199266">
    <property type="component" value="Unassembled WGS sequence"/>
</dbReference>
<dbReference type="PRINTS" id="PR00173">
    <property type="entry name" value="EDTRNSPORT"/>
</dbReference>
<keyword evidence="6 7" id="KW-0472">Membrane</keyword>
<gene>
    <name evidence="8" type="ORF">SAMN03080603_01324</name>
</gene>
<evidence type="ECO:0000256" key="4">
    <source>
        <dbReference type="ARBA" id="ARBA00022692"/>
    </source>
</evidence>
<feature type="transmembrane region" description="Helical" evidence="7">
    <location>
        <begin position="24"/>
        <end position="44"/>
    </location>
</feature>
<evidence type="ECO:0000256" key="7">
    <source>
        <dbReference type="SAM" id="Phobius"/>
    </source>
</evidence>
<proteinExistence type="predicted"/>
<reference evidence="9" key="1">
    <citation type="submission" date="2016-10" db="EMBL/GenBank/DDBJ databases">
        <authorList>
            <person name="Varghese N."/>
            <person name="Submissions S."/>
        </authorList>
    </citation>
    <scope>NUCLEOTIDE SEQUENCE [LARGE SCALE GENOMIC DNA]</scope>
    <source>
        <strain evidence="9">DSM 13490</strain>
    </source>
</reference>
<feature type="transmembrane region" description="Helical" evidence="7">
    <location>
        <begin position="86"/>
        <end position="103"/>
    </location>
</feature>
<comment type="subcellular location">
    <subcellularLocation>
        <location evidence="1">Cell membrane</location>
        <topology evidence="1">Multi-pass membrane protein</topology>
    </subcellularLocation>
</comment>
<evidence type="ECO:0000256" key="6">
    <source>
        <dbReference type="ARBA" id="ARBA00023136"/>
    </source>
</evidence>
<dbReference type="GO" id="GO:0005886">
    <property type="term" value="C:plasma membrane"/>
    <property type="evidence" value="ECO:0007669"/>
    <property type="project" value="UniProtKB-SubCell"/>
</dbReference>
<dbReference type="PANTHER" id="PTHR42865:SF7">
    <property type="entry name" value="PROTON_GLUTAMATE-ASPARTATE SYMPORTER"/>
    <property type="match status" value="1"/>
</dbReference>
<evidence type="ECO:0000256" key="3">
    <source>
        <dbReference type="ARBA" id="ARBA00022475"/>
    </source>
</evidence>
<accession>A0A1H3G2C8</accession>
<keyword evidence="4 7" id="KW-0812">Transmembrane</keyword>
<name>A0A1H3G2C8_9BACT</name>
<protein>
    <submittedName>
        <fullName evidence="8">Sodium:dicarboxylate symporter family protein</fullName>
    </submittedName>
</protein>
<dbReference type="Pfam" id="PF00375">
    <property type="entry name" value="SDF"/>
    <property type="match status" value="1"/>
</dbReference>
<evidence type="ECO:0000256" key="1">
    <source>
        <dbReference type="ARBA" id="ARBA00004651"/>
    </source>
</evidence>
<keyword evidence="3" id="KW-1003">Cell membrane</keyword>
<dbReference type="GO" id="GO:0015293">
    <property type="term" value="F:symporter activity"/>
    <property type="evidence" value="ECO:0007669"/>
    <property type="project" value="UniProtKB-KW"/>
</dbReference>
<evidence type="ECO:0000313" key="9">
    <source>
        <dbReference type="Proteomes" id="UP000199266"/>
    </source>
</evidence>
<dbReference type="Gene3D" id="1.10.3860.10">
    <property type="entry name" value="Sodium:dicarboxylate symporter"/>
    <property type="match status" value="1"/>
</dbReference>
<dbReference type="EMBL" id="FNPD01000007">
    <property type="protein sequence ID" value="SDX96858.1"/>
    <property type="molecule type" value="Genomic_DNA"/>
</dbReference>
<dbReference type="PANTHER" id="PTHR42865">
    <property type="entry name" value="PROTON/GLUTAMATE-ASPARTATE SYMPORTER"/>
    <property type="match status" value="1"/>
</dbReference>
<keyword evidence="5 7" id="KW-1133">Transmembrane helix</keyword>
<evidence type="ECO:0000256" key="2">
    <source>
        <dbReference type="ARBA" id="ARBA00022448"/>
    </source>
</evidence>
<evidence type="ECO:0000313" key="8">
    <source>
        <dbReference type="EMBL" id="SDX96858.1"/>
    </source>
</evidence>
<dbReference type="InterPro" id="IPR001991">
    <property type="entry name" value="Na-dicarboxylate_symporter"/>
</dbReference>
<dbReference type="SUPFAM" id="SSF118215">
    <property type="entry name" value="Proton glutamate symport protein"/>
    <property type="match status" value="1"/>
</dbReference>